<dbReference type="AlphaFoldDB" id="A0A422PF01"/>
<keyword evidence="3" id="KW-1185">Reference proteome</keyword>
<dbReference type="RefSeq" id="XP_029227752.1">
    <property type="nucleotide sequence ID" value="XM_029372124.1"/>
</dbReference>
<protein>
    <submittedName>
        <fullName evidence="2">Uncharacterized protein</fullName>
    </submittedName>
</protein>
<organism evidence="2 3">
    <name type="scientific">Trypanosoma conorhini</name>
    <dbReference type="NCBI Taxonomy" id="83891"/>
    <lineage>
        <taxon>Eukaryota</taxon>
        <taxon>Discoba</taxon>
        <taxon>Euglenozoa</taxon>
        <taxon>Kinetoplastea</taxon>
        <taxon>Metakinetoplastina</taxon>
        <taxon>Trypanosomatida</taxon>
        <taxon>Trypanosomatidae</taxon>
        <taxon>Trypanosoma</taxon>
    </lineage>
</organism>
<evidence type="ECO:0000313" key="2">
    <source>
        <dbReference type="EMBL" id="RNF16297.1"/>
    </source>
</evidence>
<dbReference type="EMBL" id="MKKU01000298">
    <property type="protein sequence ID" value="RNF16297.1"/>
    <property type="molecule type" value="Genomic_DNA"/>
</dbReference>
<gene>
    <name evidence="2" type="ORF">Tco025E_05223</name>
</gene>
<reference evidence="2 3" key="1">
    <citation type="journal article" date="2018" name="BMC Genomics">
        <title>Genomic comparison of Trypanosoma conorhini and Trypanosoma rangeli to Trypanosoma cruzi strains of high and low virulence.</title>
        <authorList>
            <person name="Bradwell K.R."/>
            <person name="Koparde V.N."/>
            <person name="Matveyev A.V."/>
            <person name="Serrano M.G."/>
            <person name="Alves J.M."/>
            <person name="Parikh H."/>
            <person name="Huang B."/>
            <person name="Lee V."/>
            <person name="Espinosa-Alvarez O."/>
            <person name="Ortiz P.A."/>
            <person name="Costa-Martins A.G."/>
            <person name="Teixeira M.M."/>
            <person name="Buck G.A."/>
        </authorList>
    </citation>
    <scope>NUCLEOTIDE SEQUENCE [LARGE SCALE GENOMIC DNA]</scope>
    <source>
        <strain evidence="2 3">025E</strain>
    </source>
</reference>
<proteinExistence type="predicted"/>
<sequence>MQRQAPQREIRRGGAHSRQGVGALLCGGRSAIRRRNRRTGGARDVDCLGGAAACRLPRHRSRAPLLPASKCDVAETRSSLLCEAAKRQVPAPLRCGPFRRPERRAFGHCMRHSALHRSAGRGRKPPNSAVDIYG</sequence>
<comment type="caution">
    <text evidence="2">The sequence shown here is derived from an EMBL/GenBank/DDBJ whole genome shotgun (WGS) entry which is preliminary data.</text>
</comment>
<dbReference type="Proteomes" id="UP000284403">
    <property type="component" value="Unassembled WGS sequence"/>
</dbReference>
<accession>A0A422PF01</accession>
<evidence type="ECO:0000313" key="3">
    <source>
        <dbReference type="Proteomes" id="UP000284403"/>
    </source>
</evidence>
<feature type="compositionally biased region" description="Basic residues" evidence="1">
    <location>
        <begin position="115"/>
        <end position="124"/>
    </location>
</feature>
<feature type="region of interest" description="Disordered" evidence="1">
    <location>
        <begin position="115"/>
        <end position="134"/>
    </location>
</feature>
<evidence type="ECO:0000256" key="1">
    <source>
        <dbReference type="SAM" id="MobiDB-lite"/>
    </source>
</evidence>
<dbReference type="GeneID" id="40318834"/>
<name>A0A422PF01_9TRYP</name>